<dbReference type="Pfam" id="PF02661">
    <property type="entry name" value="Fic"/>
    <property type="match status" value="1"/>
</dbReference>
<gene>
    <name evidence="2" type="ORF">LCGC14_2080410</name>
</gene>
<dbReference type="Gene3D" id="1.10.3290.10">
    <property type="entry name" value="Fido-like domain"/>
    <property type="match status" value="1"/>
</dbReference>
<comment type="caution">
    <text evidence="2">The sequence shown here is derived from an EMBL/GenBank/DDBJ whole genome shotgun (WGS) entry which is preliminary data.</text>
</comment>
<dbReference type="AlphaFoldDB" id="A0A0F9HCQ9"/>
<feature type="domain" description="Fido" evidence="1">
    <location>
        <begin position="1"/>
        <end position="180"/>
    </location>
</feature>
<organism evidence="2">
    <name type="scientific">marine sediment metagenome</name>
    <dbReference type="NCBI Taxonomy" id="412755"/>
    <lineage>
        <taxon>unclassified sequences</taxon>
        <taxon>metagenomes</taxon>
        <taxon>ecological metagenomes</taxon>
    </lineage>
</organism>
<dbReference type="InterPro" id="IPR036597">
    <property type="entry name" value="Fido-like_dom_sf"/>
</dbReference>
<dbReference type="PROSITE" id="PS51459">
    <property type="entry name" value="FIDO"/>
    <property type="match status" value="1"/>
</dbReference>
<protein>
    <recommendedName>
        <fullName evidence="1">Fido domain-containing protein</fullName>
    </recommendedName>
</protein>
<reference evidence="2" key="1">
    <citation type="journal article" date="2015" name="Nature">
        <title>Complex archaea that bridge the gap between prokaryotes and eukaryotes.</title>
        <authorList>
            <person name="Spang A."/>
            <person name="Saw J.H."/>
            <person name="Jorgensen S.L."/>
            <person name="Zaremba-Niedzwiedzka K."/>
            <person name="Martijn J."/>
            <person name="Lind A.E."/>
            <person name="van Eijk R."/>
            <person name="Schleper C."/>
            <person name="Guy L."/>
            <person name="Ettema T.J."/>
        </authorList>
    </citation>
    <scope>NUCLEOTIDE SEQUENCE</scope>
</reference>
<evidence type="ECO:0000259" key="1">
    <source>
        <dbReference type="PROSITE" id="PS51459"/>
    </source>
</evidence>
<proteinExistence type="predicted"/>
<sequence length="227" mass="25344">MSVTEVHSFIRDEVERQGFDLGTVEGLLRVSCMSLAWDYARAASGIRTRPTTEDLLTLAELVEPARNARGFRQTPVFIYEGWKPTVDWRSVPESVEALVEHGEELTPLEFYTEFELIHPFRDGNGRVGAIIYNWMNGSMDAPEAPSDVFGTAEEDWLEVAKQDANYLIQSADEEVGYIVEPDIGKHACADDDCRSCHNCGITGVDISGPWNLCEVCDNEYTGGERVT</sequence>
<accession>A0A0F9HCQ9</accession>
<name>A0A0F9HCQ9_9ZZZZ</name>
<dbReference type="EMBL" id="LAZR01025129">
    <property type="protein sequence ID" value="KKL72887.1"/>
    <property type="molecule type" value="Genomic_DNA"/>
</dbReference>
<dbReference type="SUPFAM" id="SSF140931">
    <property type="entry name" value="Fic-like"/>
    <property type="match status" value="1"/>
</dbReference>
<dbReference type="InterPro" id="IPR003812">
    <property type="entry name" value="Fido"/>
</dbReference>
<evidence type="ECO:0000313" key="2">
    <source>
        <dbReference type="EMBL" id="KKL72887.1"/>
    </source>
</evidence>